<accession>A0A154QI35</accession>
<name>A0A154QI35_9GAMM</name>
<dbReference type="Proteomes" id="UP000076131">
    <property type="component" value="Unassembled WGS sequence"/>
</dbReference>
<keyword evidence="2" id="KW-1185">Reference proteome</keyword>
<gene>
    <name evidence="1" type="ORF">RHOFW104T7_11915</name>
</gene>
<dbReference type="EMBL" id="LVJS01000039">
    <property type="protein sequence ID" value="KZC23848.1"/>
    <property type="molecule type" value="Genomic_DNA"/>
</dbReference>
<proteinExistence type="predicted"/>
<organism evidence="1 2">
    <name type="scientific">Rhodanobacter thiooxydans</name>
    <dbReference type="NCBI Taxonomy" id="416169"/>
    <lineage>
        <taxon>Bacteria</taxon>
        <taxon>Pseudomonadati</taxon>
        <taxon>Pseudomonadota</taxon>
        <taxon>Gammaproteobacteria</taxon>
        <taxon>Lysobacterales</taxon>
        <taxon>Rhodanobacteraceae</taxon>
        <taxon>Rhodanobacter</taxon>
    </lineage>
</organism>
<comment type="caution">
    <text evidence="1">The sequence shown here is derived from an EMBL/GenBank/DDBJ whole genome shotgun (WGS) entry which is preliminary data.</text>
</comment>
<evidence type="ECO:0000313" key="2">
    <source>
        <dbReference type="Proteomes" id="UP000076131"/>
    </source>
</evidence>
<dbReference type="SUPFAM" id="SSF55961">
    <property type="entry name" value="Bet v1-like"/>
    <property type="match status" value="1"/>
</dbReference>
<reference evidence="1 2" key="1">
    <citation type="journal article" date="2016" name="MBio">
        <title>Lateral Gene Transfer in a Heavy Metal-Contaminated-Groundwater Microbial Community.</title>
        <authorList>
            <person name="Hemme C.L."/>
            <person name="Green S.J."/>
            <person name="Rishishwar L."/>
            <person name="Prakash O."/>
            <person name="Pettenato A."/>
            <person name="Chakraborty R."/>
            <person name="Deutschbauer A.M."/>
            <person name="Van Nostrand J.D."/>
            <person name="Wu L."/>
            <person name="He Z."/>
            <person name="Jordan I.K."/>
            <person name="Hazen T.C."/>
            <person name="Arkin A.P."/>
            <person name="Kostka J.E."/>
            <person name="Zhou J."/>
        </authorList>
    </citation>
    <scope>NUCLEOTIDE SEQUENCE [LARGE SCALE GENOMIC DNA]</scope>
    <source>
        <strain evidence="1 2">FW104-T7</strain>
    </source>
</reference>
<evidence type="ECO:0008006" key="3">
    <source>
        <dbReference type="Google" id="ProtNLM"/>
    </source>
</evidence>
<protein>
    <recommendedName>
        <fullName evidence="3">Polyketide cyclase</fullName>
    </recommendedName>
</protein>
<evidence type="ECO:0000313" key="1">
    <source>
        <dbReference type="EMBL" id="KZC23848.1"/>
    </source>
</evidence>
<dbReference type="AlphaFoldDB" id="A0A154QI35"/>
<sequence length="117" mass="12955">MIEVTPEEGKGPRKYICHFNPLESEGDGFVHRELVRWYEPNVGFASVAEEPNVFGLSKSLSLVTLEPAPGGTTVTWEQYYDASDLEMNKAAFDQALADIATPLVGRFGGQIVERHVE</sequence>